<keyword evidence="2" id="KW-1185">Reference proteome</keyword>
<gene>
    <name evidence="1" type="ORF">DDQ41_13760</name>
</gene>
<dbReference type="RefSeq" id="WP_109294769.1">
    <property type="nucleotide sequence ID" value="NZ_CP029254.1"/>
</dbReference>
<accession>A0ABN5KRU3</accession>
<sequence length="139" mass="16086">MQVELALEELETLASALVRLKFEDEEPPEPYFGSPRLAATHRRIVDSIILESARIGDSRRVARWESWRKWSTREYERGVIARYASSLEVWDEWGVSQKIEVLKTCSAPFEPNEEELEELRNEIDVRRYSSSSDGPSRGA</sequence>
<reference evidence="1 2" key="1">
    <citation type="submission" date="2018-05" db="EMBL/GenBank/DDBJ databases">
        <title>Complete genome sequence of the Type Strain of Streptomyces spongiicola HNM0071, the producer of staurosporine.</title>
        <authorList>
            <person name="Zhou S."/>
            <person name="Huang X."/>
        </authorList>
    </citation>
    <scope>NUCLEOTIDE SEQUENCE [LARGE SCALE GENOMIC DNA]</scope>
    <source>
        <strain evidence="1 2">HNM0071</strain>
    </source>
</reference>
<evidence type="ECO:0000313" key="1">
    <source>
        <dbReference type="EMBL" id="AWK09802.1"/>
    </source>
</evidence>
<dbReference type="Proteomes" id="UP000245051">
    <property type="component" value="Chromosome"/>
</dbReference>
<protein>
    <submittedName>
        <fullName evidence="1">Uncharacterized protein</fullName>
    </submittedName>
</protein>
<dbReference type="EMBL" id="CP029254">
    <property type="protein sequence ID" value="AWK09802.1"/>
    <property type="molecule type" value="Genomic_DNA"/>
</dbReference>
<name>A0ABN5KRU3_9ACTN</name>
<proteinExistence type="predicted"/>
<organism evidence="1 2">
    <name type="scientific">Streptomyces spongiicola</name>
    <dbReference type="NCBI Taxonomy" id="1690221"/>
    <lineage>
        <taxon>Bacteria</taxon>
        <taxon>Bacillati</taxon>
        <taxon>Actinomycetota</taxon>
        <taxon>Actinomycetes</taxon>
        <taxon>Kitasatosporales</taxon>
        <taxon>Streptomycetaceae</taxon>
        <taxon>Streptomyces</taxon>
    </lineage>
</organism>
<evidence type="ECO:0000313" key="2">
    <source>
        <dbReference type="Proteomes" id="UP000245051"/>
    </source>
</evidence>